<evidence type="ECO:0000256" key="1">
    <source>
        <dbReference type="ARBA" id="ARBA00009437"/>
    </source>
</evidence>
<feature type="domain" description="HTH lysR-type" evidence="5">
    <location>
        <begin position="10"/>
        <end position="68"/>
    </location>
</feature>
<keyword evidence="4" id="KW-0804">Transcription</keyword>
<evidence type="ECO:0000313" key="7">
    <source>
        <dbReference type="Proteomes" id="UP001597478"/>
    </source>
</evidence>
<accession>A0ABW5WCF1</accession>
<dbReference type="EMBL" id="JBHUOF010000021">
    <property type="protein sequence ID" value="MFD2801195.1"/>
    <property type="molecule type" value="Genomic_DNA"/>
</dbReference>
<dbReference type="SUPFAM" id="SSF46785">
    <property type="entry name" value="Winged helix' DNA-binding domain"/>
    <property type="match status" value="1"/>
</dbReference>
<dbReference type="PROSITE" id="PS50931">
    <property type="entry name" value="HTH_LYSR"/>
    <property type="match status" value="1"/>
</dbReference>
<evidence type="ECO:0000259" key="5">
    <source>
        <dbReference type="PROSITE" id="PS50931"/>
    </source>
</evidence>
<comment type="similarity">
    <text evidence="1">Belongs to the LysR transcriptional regulatory family.</text>
</comment>
<name>A0ABW5WCF1_9PSEU</name>
<evidence type="ECO:0000256" key="3">
    <source>
        <dbReference type="ARBA" id="ARBA00023125"/>
    </source>
</evidence>
<gene>
    <name evidence="6" type="ORF">ACFS2C_17520</name>
</gene>
<reference evidence="7" key="1">
    <citation type="journal article" date="2019" name="Int. J. Syst. Evol. Microbiol.">
        <title>The Global Catalogue of Microorganisms (GCM) 10K type strain sequencing project: providing services to taxonomists for standard genome sequencing and annotation.</title>
        <authorList>
            <consortium name="The Broad Institute Genomics Platform"/>
            <consortium name="The Broad Institute Genome Sequencing Center for Infectious Disease"/>
            <person name="Wu L."/>
            <person name="Ma J."/>
        </authorList>
    </citation>
    <scope>NUCLEOTIDE SEQUENCE [LARGE SCALE GENOMIC DNA]</scope>
    <source>
        <strain evidence="7">IBRC-M 10906</strain>
    </source>
</reference>
<dbReference type="RefSeq" id="WP_377391424.1">
    <property type="nucleotide sequence ID" value="NZ_JBHSAN010000024.1"/>
</dbReference>
<keyword evidence="7" id="KW-1185">Reference proteome</keyword>
<dbReference type="Pfam" id="PF03466">
    <property type="entry name" value="LysR_substrate"/>
    <property type="match status" value="1"/>
</dbReference>
<dbReference type="PANTHER" id="PTHR30346">
    <property type="entry name" value="TRANSCRIPTIONAL DUAL REGULATOR HCAR-RELATED"/>
    <property type="match status" value="1"/>
</dbReference>
<keyword evidence="2" id="KW-0805">Transcription regulation</keyword>
<dbReference type="Pfam" id="PF00126">
    <property type="entry name" value="HTH_1"/>
    <property type="match status" value="1"/>
</dbReference>
<evidence type="ECO:0000256" key="4">
    <source>
        <dbReference type="ARBA" id="ARBA00023163"/>
    </source>
</evidence>
<evidence type="ECO:0000313" key="6">
    <source>
        <dbReference type="EMBL" id="MFD2801195.1"/>
    </source>
</evidence>
<dbReference type="SUPFAM" id="SSF53850">
    <property type="entry name" value="Periplasmic binding protein-like II"/>
    <property type="match status" value="1"/>
</dbReference>
<dbReference type="InterPro" id="IPR005119">
    <property type="entry name" value="LysR_subst-bd"/>
</dbReference>
<sequence>MSRAENLPTYTMRQLAAFVAVAETGTIGGAAERMHLSQSALASALTDLEKALKVQLTVRRRARGVQLTPTGEAVLARAKVLLQQASELQADAAGEGGVVAGPLVIGCYPSLSPTVLPALLRSFTQRYPKVRVELREDTQNRLRKQLDDGELDLAIVYDLELSPEWRTTRLATRKPTVLLDAGHRLASCRGRLRLAELAEDPMVLLDAPPSSEHALDVCRQAGFAPRVAYRTENFETARAFVGRGLGWTLLVQRPRHDVTYEGLEVVVKTELDPQPDPVDVVVAWHSASMLSKVSRLFVQFVAARADTSQDSPAN</sequence>
<dbReference type="InterPro" id="IPR000847">
    <property type="entry name" value="LysR_HTH_N"/>
</dbReference>
<dbReference type="InterPro" id="IPR036390">
    <property type="entry name" value="WH_DNA-bd_sf"/>
</dbReference>
<evidence type="ECO:0000256" key="2">
    <source>
        <dbReference type="ARBA" id="ARBA00023015"/>
    </source>
</evidence>
<dbReference type="Gene3D" id="3.40.190.10">
    <property type="entry name" value="Periplasmic binding protein-like II"/>
    <property type="match status" value="2"/>
</dbReference>
<protein>
    <submittedName>
        <fullName evidence="6">LysR substrate-binding domain-containing protein</fullName>
    </submittedName>
</protein>
<comment type="caution">
    <text evidence="6">The sequence shown here is derived from an EMBL/GenBank/DDBJ whole genome shotgun (WGS) entry which is preliminary data.</text>
</comment>
<organism evidence="6 7">
    <name type="scientific">Prauserella oleivorans</name>
    <dbReference type="NCBI Taxonomy" id="1478153"/>
    <lineage>
        <taxon>Bacteria</taxon>
        <taxon>Bacillati</taxon>
        <taxon>Actinomycetota</taxon>
        <taxon>Actinomycetes</taxon>
        <taxon>Pseudonocardiales</taxon>
        <taxon>Pseudonocardiaceae</taxon>
        <taxon>Prauserella</taxon>
    </lineage>
</organism>
<dbReference type="InterPro" id="IPR036388">
    <property type="entry name" value="WH-like_DNA-bd_sf"/>
</dbReference>
<proteinExistence type="inferred from homology"/>
<keyword evidence="3" id="KW-0238">DNA-binding</keyword>
<dbReference type="Proteomes" id="UP001597478">
    <property type="component" value="Unassembled WGS sequence"/>
</dbReference>
<dbReference type="Gene3D" id="1.10.10.10">
    <property type="entry name" value="Winged helix-like DNA-binding domain superfamily/Winged helix DNA-binding domain"/>
    <property type="match status" value="1"/>
</dbReference>
<dbReference type="PANTHER" id="PTHR30346:SF0">
    <property type="entry name" value="HCA OPERON TRANSCRIPTIONAL ACTIVATOR HCAR"/>
    <property type="match status" value="1"/>
</dbReference>